<proteinExistence type="predicted"/>
<dbReference type="EMBL" id="CWQJ01000019">
    <property type="protein sequence ID" value="CSC48857.1"/>
    <property type="molecule type" value="Genomic_DNA"/>
</dbReference>
<name>A0A655YSD2_VIBCL</name>
<accession>A0A655YSD2</accession>
<evidence type="ECO:0000313" key="2">
    <source>
        <dbReference type="Proteomes" id="UP000046067"/>
    </source>
</evidence>
<gene>
    <name evidence="1" type="ORF">ERS013201_02750</name>
</gene>
<sequence length="49" mass="5565">MLSVVTLLLKIGDEIGQAHNRNHRAAEITFHFLNRRQLALAFLLAINSH</sequence>
<reference evidence="1 2" key="1">
    <citation type="submission" date="2015-07" db="EMBL/GenBank/DDBJ databases">
        <authorList>
            <consortium name="Pathogen Informatics"/>
        </authorList>
    </citation>
    <scope>NUCLEOTIDE SEQUENCE [LARGE SCALE GENOMIC DNA]</scope>
    <source>
        <strain evidence="1 2">A325</strain>
    </source>
</reference>
<protein>
    <submittedName>
        <fullName evidence="1">Uncharacterized protein</fullName>
    </submittedName>
</protein>
<evidence type="ECO:0000313" key="1">
    <source>
        <dbReference type="EMBL" id="CSC48857.1"/>
    </source>
</evidence>
<organism evidence="1 2">
    <name type="scientific">Vibrio cholerae</name>
    <dbReference type="NCBI Taxonomy" id="666"/>
    <lineage>
        <taxon>Bacteria</taxon>
        <taxon>Pseudomonadati</taxon>
        <taxon>Pseudomonadota</taxon>
        <taxon>Gammaproteobacteria</taxon>
        <taxon>Vibrionales</taxon>
        <taxon>Vibrionaceae</taxon>
        <taxon>Vibrio</taxon>
    </lineage>
</organism>
<dbReference type="AlphaFoldDB" id="A0A655YSD2"/>
<dbReference type="Proteomes" id="UP000046067">
    <property type="component" value="Unassembled WGS sequence"/>
</dbReference>